<dbReference type="EMBL" id="JAAKZZ010000052">
    <property type="protein sequence ID" value="NGO68312.1"/>
    <property type="molecule type" value="Genomic_DNA"/>
</dbReference>
<evidence type="ECO:0000313" key="8">
    <source>
        <dbReference type="Proteomes" id="UP000477722"/>
    </source>
</evidence>
<dbReference type="GO" id="GO:0006508">
    <property type="term" value="P:proteolysis"/>
    <property type="evidence" value="ECO:0007669"/>
    <property type="project" value="UniProtKB-KW"/>
</dbReference>
<dbReference type="SUPFAM" id="SSF82171">
    <property type="entry name" value="DPP6 N-terminal domain-like"/>
    <property type="match status" value="1"/>
</dbReference>
<dbReference type="InterPro" id="IPR015943">
    <property type="entry name" value="WD40/YVTN_repeat-like_dom_sf"/>
</dbReference>
<dbReference type="RefSeq" id="WP_420903290.1">
    <property type="nucleotide sequence ID" value="NZ_JAAKZZ010000052.1"/>
</dbReference>
<evidence type="ECO:0000313" key="7">
    <source>
        <dbReference type="EMBL" id="NGO68312.1"/>
    </source>
</evidence>
<dbReference type="InterPro" id="IPR012393">
    <property type="entry name" value="Tricorn_protease"/>
</dbReference>
<dbReference type="SUPFAM" id="SSF69304">
    <property type="entry name" value="Tricorn protease N-terminal domain"/>
    <property type="match status" value="1"/>
</dbReference>
<reference evidence="7 8" key="1">
    <citation type="submission" date="2020-02" db="EMBL/GenBank/DDBJ databases">
        <title>Whole-genome analyses of novel actinobacteria.</title>
        <authorList>
            <person name="Sahin N."/>
            <person name="Tatar D."/>
        </authorList>
    </citation>
    <scope>NUCLEOTIDE SEQUENCE [LARGE SCALE GENOMIC DNA]</scope>
    <source>
        <strain evidence="7 8">SB3404</strain>
    </source>
</reference>
<organism evidence="7 8">
    <name type="scientific">Streptomyces boncukensis</name>
    <dbReference type="NCBI Taxonomy" id="2711219"/>
    <lineage>
        <taxon>Bacteria</taxon>
        <taxon>Bacillati</taxon>
        <taxon>Actinomycetota</taxon>
        <taxon>Actinomycetes</taxon>
        <taxon>Kitasatosporales</taxon>
        <taxon>Streptomycetaceae</taxon>
        <taxon>Streptomyces</taxon>
    </lineage>
</organism>
<keyword evidence="6" id="KW-0720">Serine protease</keyword>
<evidence type="ECO:0000256" key="2">
    <source>
        <dbReference type="ARBA" id="ARBA00008524"/>
    </source>
</evidence>
<evidence type="ECO:0000256" key="6">
    <source>
        <dbReference type="ARBA" id="ARBA00022825"/>
    </source>
</evidence>
<keyword evidence="8" id="KW-1185">Reference proteome</keyword>
<comment type="caution">
    <text evidence="7">The sequence shown here is derived from an EMBL/GenBank/DDBJ whole genome shotgun (WGS) entry which is preliminary data.</text>
</comment>
<dbReference type="Gene3D" id="2.130.10.10">
    <property type="entry name" value="YVTN repeat-like/Quinoprotein amine dehydrogenase"/>
    <property type="match status" value="1"/>
</dbReference>
<gene>
    <name evidence="7" type="ORF">G5C65_08080</name>
</gene>
<protein>
    <submittedName>
        <fullName evidence="7">Peptidase S41</fullName>
    </submittedName>
</protein>
<dbReference type="GO" id="GO:0008236">
    <property type="term" value="F:serine-type peptidase activity"/>
    <property type="evidence" value="ECO:0007669"/>
    <property type="project" value="UniProtKB-KW"/>
</dbReference>
<accession>A0A6G4WTY8</accession>
<evidence type="ECO:0000256" key="5">
    <source>
        <dbReference type="ARBA" id="ARBA00022801"/>
    </source>
</evidence>
<dbReference type="Proteomes" id="UP000477722">
    <property type="component" value="Unassembled WGS sequence"/>
</dbReference>
<dbReference type="Pfam" id="PF26549">
    <property type="entry name" value="Tricorn_N"/>
    <property type="match status" value="1"/>
</dbReference>
<evidence type="ECO:0000256" key="3">
    <source>
        <dbReference type="ARBA" id="ARBA00022490"/>
    </source>
</evidence>
<proteinExistence type="inferred from homology"/>
<evidence type="ECO:0000256" key="1">
    <source>
        <dbReference type="ARBA" id="ARBA00004496"/>
    </source>
</evidence>
<dbReference type="Pfam" id="PF26550">
    <property type="entry name" value="Tricorn_2nd"/>
    <property type="match status" value="1"/>
</dbReference>
<keyword evidence="5" id="KW-0378">Hydrolase</keyword>
<keyword evidence="3" id="KW-0963">Cytoplasm</keyword>
<dbReference type="AlphaFoldDB" id="A0A6G4WTY8"/>
<evidence type="ECO:0000256" key="4">
    <source>
        <dbReference type="ARBA" id="ARBA00022670"/>
    </source>
</evidence>
<dbReference type="PANTHER" id="PTHR43253">
    <property type="entry name" value="TRICORN PROTEASE HOMOLOG 2-RELATED"/>
    <property type="match status" value="1"/>
</dbReference>
<dbReference type="PANTHER" id="PTHR43253:SF1">
    <property type="entry name" value="TRICORN PROTEASE HOMOLOG 2-RELATED"/>
    <property type="match status" value="1"/>
</dbReference>
<feature type="non-terminal residue" evidence="7">
    <location>
        <position position="533"/>
    </location>
</feature>
<dbReference type="Gene3D" id="2.120.10.60">
    <property type="entry name" value="Tricorn protease N-terminal domain"/>
    <property type="match status" value="1"/>
</dbReference>
<keyword evidence="4" id="KW-0645">Protease</keyword>
<sequence length="533" mass="58342">MTDEGAYLRYPHLHGDLICFAAEDDLWIAPLRAGRAWRLTVDRTRISHPRFSPDGQRIACVTWRSLDPEIYLVPVRGGPSQRLTYWGAGDTRVRGWTPEGDVLAVASHGQPFSYYSWAYRVPVDGPSGPGAAGSQLPWGPVADIAVAEQGGERRTLLLSGRPPHEPAAWKRYRGGAMGRLWLHGTRLLPDLEGHLDCAMFVGERIAFLSDHEGVGNLYSCCPDGSDLRRHTDHDAFYARHAATDGRRVIYQCAGELWLVDDFSHTAKPRRLDVQLGGPRAGRRPYQVPAADHLDSLAVDTTGRASAVCVRGSLYWLTHRDGPARAIADEPGVRVRLPEMLGDTGRIAYITDAEGEDAIEVADLPRASGPRRPVRLAAGRLGRVLELVSSPDGETLAVASHDGALLLVDVGQTEEADPRSGVTELIRSLNGPVHDLAFSPDSRWLAWAHPGVGRSLSQIKIAKITESAAILDVTDGRFEDEQPVFTRDGRFLAFLSWRGFDPVYDVHTGDLSFPLGCRPYLVPLSSATLSPFAL</sequence>
<comment type="subcellular location">
    <subcellularLocation>
        <location evidence="1">Cytoplasm</location>
    </subcellularLocation>
</comment>
<name>A0A6G4WTY8_9ACTN</name>
<dbReference type="GO" id="GO:0005737">
    <property type="term" value="C:cytoplasm"/>
    <property type="evidence" value="ECO:0007669"/>
    <property type="project" value="UniProtKB-SubCell"/>
</dbReference>
<comment type="similarity">
    <text evidence="2">Belongs to the peptidase S41B family.</text>
</comment>